<evidence type="ECO:0000313" key="9">
    <source>
        <dbReference type="EMBL" id="KAF2808004.1"/>
    </source>
</evidence>
<dbReference type="GO" id="GO:0008312">
    <property type="term" value="F:7S RNA binding"/>
    <property type="evidence" value="ECO:0007669"/>
    <property type="project" value="UniProtKB-UniRule"/>
</dbReference>
<evidence type="ECO:0000256" key="4">
    <source>
        <dbReference type="ARBA" id="ARBA00022884"/>
    </source>
</evidence>
<reference evidence="11" key="2">
    <citation type="submission" date="2020-04" db="EMBL/GenBank/DDBJ databases">
        <authorList>
            <consortium name="NCBI Genome Project"/>
        </authorList>
    </citation>
    <scope>NUCLEOTIDE SEQUENCE</scope>
    <source>
        <strain evidence="11">CBS 304.34</strain>
    </source>
</reference>
<reference evidence="11" key="3">
    <citation type="submission" date="2025-04" db="UniProtKB">
        <authorList>
            <consortium name="RefSeq"/>
        </authorList>
    </citation>
    <scope>IDENTIFICATION</scope>
    <source>
        <strain evidence="11">CBS 304.34</strain>
    </source>
</reference>
<dbReference type="OrthoDB" id="19209at2759"/>
<accession>A0A6A6YJ41</accession>
<evidence type="ECO:0000313" key="10">
    <source>
        <dbReference type="Proteomes" id="UP000504636"/>
    </source>
</evidence>
<keyword evidence="4 7" id="KW-0694">RNA-binding</keyword>
<protein>
    <recommendedName>
        <fullName evidence="7">Signal recognition particle subunit SRP14</fullName>
    </recommendedName>
    <alternativeName>
        <fullName evidence="7">Signal recognition particle 14 kDa protein</fullName>
    </alternativeName>
</protein>
<dbReference type="GO" id="GO:0030942">
    <property type="term" value="F:endoplasmic reticulum signal peptide binding"/>
    <property type="evidence" value="ECO:0007669"/>
    <property type="project" value="UniProtKB-UniRule"/>
</dbReference>
<comment type="function">
    <text evidence="7">Component of the signal recognition particle (SRP) complex, a ribonucleoprotein complex that mediates the cotranslational targeting of secretory and membrane proteins to the endoplasmic reticulum (ER).</text>
</comment>
<keyword evidence="3 7" id="KW-0963">Cytoplasm</keyword>
<dbReference type="RefSeq" id="XP_033574968.1">
    <property type="nucleotide sequence ID" value="XM_033722989.1"/>
</dbReference>
<feature type="region of interest" description="Disordered" evidence="8">
    <location>
        <begin position="118"/>
        <end position="145"/>
    </location>
</feature>
<sequence>MAEGHITNAEAPQFFTRLAALLDTNREKGHGSVYLTQKRMALSPDAAPSPTKVADDPLWDTHPANPLPVIVRASDTKEDKAKDGSRRDKPKIKFSTIVQPDALDAFYARYAETCKAGMSALKKRDRSKRKKDKRKKAKTGDEKKG</sequence>
<evidence type="ECO:0000313" key="11">
    <source>
        <dbReference type="RefSeq" id="XP_033574968.1"/>
    </source>
</evidence>
<keyword evidence="10" id="KW-1185">Reference proteome</keyword>
<feature type="compositionally biased region" description="Basic and acidic residues" evidence="8">
    <location>
        <begin position="74"/>
        <end position="87"/>
    </location>
</feature>
<dbReference type="Proteomes" id="UP000504636">
    <property type="component" value="Unplaced"/>
</dbReference>
<comment type="subcellular location">
    <subcellularLocation>
        <location evidence="1 7">Cytoplasm</location>
    </subcellularLocation>
</comment>
<dbReference type="Pfam" id="PF02290">
    <property type="entry name" value="SRP14"/>
    <property type="match status" value="1"/>
</dbReference>
<dbReference type="Gene3D" id="3.30.720.10">
    <property type="entry name" value="Signal recognition particle alu RNA binding heterodimer, srp9/1"/>
    <property type="match status" value="1"/>
</dbReference>
<reference evidence="9 11" key="1">
    <citation type="journal article" date="2020" name="Stud. Mycol.">
        <title>101 Dothideomycetes genomes: a test case for predicting lifestyles and emergence of pathogens.</title>
        <authorList>
            <person name="Haridas S."/>
            <person name="Albert R."/>
            <person name="Binder M."/>
            <person name="Bloem J."/>
            <person name="Labutti K."/>
            <person name="Salamov A."/>
            <person name="Andreopoulos B."/>
            <person name="Baker S."/>
            <person name="Barry K."/>
            <person name="Bills G."/>
            <person name="Bluhm B."/>
            <person name="Cannon C."/>
            <person name="Castanera R."/>
            <person name="Culley D."/>
            <person name="Daum C."/>
            <person name="Ezra D."/>
            <person name="Gonzalez J."/>
            <person name="Henrissat B."/>
            <person name="Kuo A."/>
            <person name="Liang C."/>
            <person name="Lipzen A."/>
            <person name="Lutzoni F."/>
            <person name="Magnuson J."/>
            <person name="Mondo S."/>
            <person name="Nolan M."/>
            <person name="Ohm R."/>
            <person name="Pangilinan J."/>
            <person name="Park H.-J."/>
            <person name="Ramirez L."/>
            <person name="Alfaro M."/>
            <person name="Sun H."/>
            <person name="Tritt A."/>
            <person name="Yoshinaga Y."/>
            <person name="Zwiers L.-H."/>
            <person name="Turgeon B."/>
            <person name="Goodwin S."/>
            <person name="Spatafora J."/>
            <person name="Crous P."/>
            <person name="Grigoriev I."/>
        </authorList>
    </citation>
    <scope>NUCLEOTIDE SEQUENCE</scope>
    <source>
        <strain evidence="9 11">CBS 304.34</strain>
    </source>
</reference>
<comment type="similarity">
    <text evidence="2 7">Belongs to the SRP14 family.</text>
</comment>
<keyword evidence="6 7" id="KW-0687">Ribonucleoprotein</keyword>
<organism evidence="9">
    <name type="scientific">Mytilinidion resinicola</name>
    <dbReference type="NCBI Taxonomy" id="574789"/>
    <lineage>
        <taxon>Eukaryota</taxon>
        <taxon>Fungi</taxon>
        <taxon>Dikarya</taxon>
        <taxon>Ascomycota</taxon>
        <taxon>Pezizomycotina</taxon>
        <taxon>Dothideomycetes</taxon>
        <taxon>Pleosporomycetidae</taxon>
        <taxon>Mytilinidiales</taxon>
        <taxon>Mytilinidiaceae</taxon>
        <taxon>Mytilinidion</taxon>
    </lineage>
</organism>
<dbReference type="GO" id="GO:0005786">
    <property type="term" value="C:signal recognition particle, endoplasmic reticulum targeting"/>
    <property type="evidence" value="ECO:0007669"/>
    <property type="project" value="UniProtKB-UniRule"/>
</dbReference>
<gene>
    <name evidence="9 11" type="ORF">BDZ99DRAFT_489528</name>
</gene>
<evidence type="ECO:0000256" key="1">
    <source>
        <dbReference type="ARBA" id="ARBA00004496"/>
    </source>
</evidence>
<proteinExistence type="inferred from homology"/>
<feature type="compositionally biased region" description="Basic residues" evidence="8">
    <location>
        <begin position="121"/>
        <end position="137"/>
    </location>
</feature>
<dbReference type="GeneID" id="54463882"/>
<evidence type="ECO:0000256" key="7">
    <source>
        <dbReference type="RuleBase" id="RU368100"/>
    </source>
</evidence>
<dbReference type="AlphaFoldDB" id="A0A6A6YJ41"/>
<evidence type="ECO:0000256" key="2">
    <source>
        <dbReference type="ARBA" id="ARBA00010349"/>
    </source>
</evidence>
<dbReference type="InterPro" id="IPR009018">
    <property type="entry name" value="Signal_recog_particle_SRP9/14"/>
</dbReference>
<feature type="region of interest" description="Disordered" evidence="8">
    <location>
        <begin position="43"/>
        <end position="93"/>
    </location>
</feature>
<evidence type="ECO:0000256" key="5">
    <source>
        <dbReference type="ARBA" id="ARBA00023135"/>
    </source>
</evidence>
<dbReference type="PANTHER" id="PTHR12013">
    <property type="entry name" value="SIGNAL RECOGNITION PARTICLE 14 KD PROTEIN"/>
    <property type="match status" value="1"/>
</dbReference>
<dbReference type="GO" id="GO:0006614">
    <property type="term" value="P:SRP-dependent cotranslational protein targeting to membrane"/>
    <property type="evidence" value="ECO:0007669"/>
    <property type="project" value="UniProtKB-UniRule"/>
</dbReference>
<name>A0A6A6YJ41_9PEZI</name>
<dbReference type="SUPFAM" id="SSF54762">
    <property type="entry name" value="Signal recognition particle alu RNA binding heterodimer, SRP9/14"/>
    <property type="match status" value="1"/>
</dbReference>
<dbReference type="EMBL" id="MU003704">
    <property type="protein sequence ID" value="KAF2808004.1"/>
    <property type="molecule type" value="Genomic_DNA"/>
</dbReference>
<evidence type="ECO:0000256" key="3">
    <source>
        <dbReference type="ARBA" id="ARBA00022490"/>
    </source>
</evidence>
<comment type="subunit">
    <text evidence="7">Component of a fungal signal recognition particle (SRP) complex that consists of a 7SL RNA molecule (scR1) and at least six protein subunits: SRP72, SRP68, SRP54, SEC65, SRP21 and SRP14.</text>
</comment>
<evidence type="ECO:0000256" key="6">
    <source>
        <dbReference type="ARBA" id="ARBA00023274"/>
    </source>
</evidence>
<dbReference type="InterPro" id="IPR003210">
    <property type="entry name" value="Signal_recog_particle_SRP14"/>
</dbReference>
<keyword evidence="5 7" id="KW-0733">Signal recognition particle</keyword>
<evidence type="ECO:0000256" key="8">
    <source>
        <dbReference type="SAM" id="MobiDB-lite"/>
    </source>
</evidence>